<dbReference type="Proteomes" id="UP000218113">
    <property type="component" value="Unassembled WGS sequence"/>
</dbReference>
<keyword evidence="1" id="KW-0732">Signal</keyword>
<dbReference type="PANTHER" id="PTHR38731">
    <property type="entry name" value="LIPL45-RELATED LIPOPROTEIN-RELATED"/>
    <property type="match status" value="1"/>
</dbReference>
<evidence type="ECO:0000313" key="3">
    <source>
        <dbReference type="EMBL" id="PCI26589.1"/>
    </source>
</evidence>
<accession>A0A2A4SZX3</accession>
<evidence type="ECO:0000256" key="1">
    <source>
        <dbReference type="SAM" id="SignalP"/>
    </source>
</evidence>
<sequence>MKKQTFCWIFLICLLALPAKAQMILPKNAIGKIKVLKASVTITRQGKKVRIGRLGTLVMKNDVIATGEKGKARILLAAGDEVFLGPRSVLTLTKQLSASPKKFRFKYVATIFGKIRSRVRASFPHRFVVKTANAVIGVKGTDFVVEYVNQVTTVGTLSGLVEMSSSVTKERTDIPAGKMTSIPADGELLPLSSFAGTLLEGVEISGTIIKEEEISGEKIEL</sequence>
<comment type="caution">
    <text evidence="3">The sequence shown here is derived from an EMBL/GenBank/DDBJ whole genome shotgun (WGS) entry which is preliminary data.</text>
</comment>
<evidence type="ECO:0000313" key="4">
    <source>
        <dbReference type="Proteomes" id="UP000218113"/>
    </source>
</evidence>
<organism evidence="3 4">
    <name type="scientific">SAR324 cluster bacterium</name>
    <dbReference type="NCBI Taxonomy" id="2024889"/>
    <lineage>
        <taxon>Bacteria</taxon>
        <taxon>Deltaproteobacteria</taxon>
        <taxon>SAR324 cluster</taxon>
    </lineage>
</organism>
<dbReference type="InterPro" id="IPR006860">
    <property type="entry name" value="FecR"/>
</dbReference>
<dbReference type="EMBL" id="NVSR01000088">
    <property type="protein sequence ID" value="PCI26589.1"/>
    <property type="molecule type" value="Genomic_DNA"/>
</dbReference>
<protein>
    <recommendedName>
        <fullName evidence="2">FecR protein domain-containing protein</fullName>
    </recommendedName>
</protein>
<feature type="signal peptide" evidence="1">
    <location>
        <begin position="1"/>
        <end position="21"/>
    </location>
</feature>
<proteinExistence type="predicted"/>
<feature type="chain" id="PRO_5013331622" description="FecR protein domain-containing protein" evidence="1">
    <location>
        <begin position="22"/>
        <end position="221"/>
    </location>
</feature>
<evidence type="ECO:0000259" key="2">
    <source>
        <dbReference type="Pfam" id="PF04773"/>
    </source>
</evidence>
<dbReference type="Pfam" id="PF04773">
    <property type="entry name" value="FecR"/>
    <property type="match status" value="1"/>
</dbReference>
<name>A0A2A4SZX3_9DELT</name>
<dbReference type="Gene3D" id="2.60.120.1440">
    <property type="match status" value="1"/>
</dbReference>
<gene>
    <name evidence="3" type="ORF">COB67_09925</name>
</gene>
<reference evidence="4" key="1">
    <citation type="submission" date="2017-08" db="EMBL/GenBank/DDBJ databases">
        <title>A dynamic microbial community with high functional redundancy inhabits the cold, oxic subseafloor aquifer.</title>
        <authorList>
            <person name="Tully B.J."/>
            <person name="Wheat C.G."/>
            <person name="Glazer B.T."/>
            <person name="Huber J.A."/>
        </authorList>
    </citation>
    <scope>NUCLEOTIDE SEQUENCE [LARGE SCALE GENOMIC DNA]</scope>
</reference>
<feature type="domain" description="FecR protein" evidence="2">
    <location>
        <begin position="62"/>
        <end position="162"/>
    </location>
</feature>
<dbReference type="AlphaFoldDB" id="A0A2A4SZX3"/>